<dbReference type="GO" id="GO:0016020">
    <property type="term" value="C:membrane"/>
    <property type="evidence" value="ECO:0007669"/>
    <property type="project" value="TreeGrafter"/>
</dbReference>
<dbReference type="Gene3D" id="3.40.50.1820">
    <property type="entry name" value="alpha/beta hydrolase"/>
    <property type="match status" value="1"/>
</dbReference>
<dbReference type="AlphaFoldDB" id="A0AAU7U5F1"/>
<dbReference type="KEGG" id="dsc:ABOD76_02515"/>
<dbReference type="InterPro" id="IPR029058">
    <property type="entry name" value="AB_hydrolase_fold"/>
</dbReference>
<keyword evidence="2" id="KW-0378">Hydrolase</keyword>
<dbReference type="GO" id="GO:0016787">
    <property type="term" value="F:hydrolase activity"/>
    <property type="evidence" value="ECO:0007669"/>
    <property type="project" value="UniProtKB-KW"/>
</dbReference>
<organism evidence="2">
    <name type="scientific">Deinococcus sonorensis KR-87</name>
    <dbReference type="NCBI Taxonomy" id="694439"/>
    <lineage>
        <taxon>Bacteria</taxon>
        <taxon>Thermotogati</taxon>
        <taxon>Deinococcota</taxon>
        <taxon>Deinococci</taxon>
        <taxon>Deinococcales</taxon>
        <taxon>Deinococcaceae</taxon>
        <taxon>Deinococcus</taxon>
    </lineage>
</organism>
<evidence type="ECO:0000259" key="1">
    <source>
        <dbReference type="Pfam" id="PF12697"/>
    </source>
</evidence>
<dbReference type="PANTHER" id="PTHR43798:SF20">
    <property type="entry name" value="2-SUCCINYL-6-HYDROXY-2,4-CYCLOHEXADIENE-1-CARBOXYLATE SYNTHASE-RELATED"/>
    <property type="match status" value="1"/>
</dbReference>
<gene>
    <name evidence="2" type="ORF">ABOD76_02515</name>
</gene>
<accession>A0AAU7U5F1</accession>
<dbReference type="InterPro" id="IPR000073">
    <property type="entry name" value="AB_hydrolase_1"/>
</dbReference>
<dbReference type="InterPro" id="IPR050266">
    <property type="entry name" value="AB_hydrolase_sf"/>
</dbReference>
<geneLocation type="plasmid" evidence="2">
    <name>pDson01</name>
</geneLocation>
<reference evidence="2" key="1">
    <citation type="submission" date="2024-06" db="EMBL/GenBank/DDBJ databases">
        <title>Draft Genome Sequence of Deinococcus sonorensis Type Strain KR-87, a Biofilm Producing Representative of the Genus Deinococcus.</title>
        <authorList>
            <person name="Boren L.S."/>
            <person name="Grosso R.A."/>
            <person name="Hugenberg-Cox A.N."/>
            <person name="Hill J.T.E."/>
            <person name="Albert C.M."/>
            <person name="Tuohy J.M."/>
        </authorList>
    </citation>
    <scope>NUCLEOTIDE SEQUENCE</scope>
    <source>
        <strain evidence="2">KR-87</strain>
        <plasmid evidence="2">pDson01</plasmid>
    </source>
</reference>
<dbReference type="Pfam" id="PF12697">
    <property type="entry name" value="Abhydrolase_6"/>
    <property type="match status" value="1"/>
</dbReference>
<dbReference type="PANTHER" id="PTHR43798">
    <property type="entry name" value="MONOACYLGLYCEROL LIPASE"/>
    <property type="match status" value="1"/>
</dbReference>
<dbReference type="EMBL" id="CP158297">
    <property type="protein sequence ID" value="XBV83578.1"/>
    <property type="molecule type" value="Genomic_DNA"/>
</dbReference>
<sequence>MALSARRAGHGRPLLALHGNFASSRWWDDLLAEPPGGWEVIAPDLPGFAGTPTDPDVSIPAYADAVWALMQQEHLHGAVLLGHSLGGAVALDLAARHKAAVGGLVLAASAPLGGLHTPEENYPVLALLQHDDQLRALSIGALFPTRPPETLPDLIRDAGRMHPGHYHGNARALAGWQVDPARLRGLPALVMGGALDALITPAMVREQAEALGVPPHLLPGGHGFPQEHPQTFLTELSAFLQTLS</sequence>
<dbReference type="RefSeq" id="WP_350241161.1">
    <property type="nucleotide sequence ID" value="NZ_CP158297.1"/>
</dbReference>
<evidence type="ECO:0000313" key="2">
    <source>
        <dbReference type="EMBL" id="XBV83578.1"/>
    </source>
</evidence>
<dbReference type="PRINTS" id="PR00111">
    <property type="entry name" value="ABHYDROLASE"/>
</dbReference>
<dbReference type="SUPFAM" id="SSF53474">
    <property type="entry name" value="alpha/beta-Hydrolases"/>
    <property type="match status" value="1"/>
</dbReference>
<name>A0AAU7U5F1_9DEIO</name>
<protein>
    <submittedName>
        <fullName evidence="2">Alpha/beta hydrolase</fullName>
    </submittedName>
</protein>
<feature type="domain" description="AB hydrolase-1" evidence="1">
    <location>
        <begin position="15"/>
        <end position="232"/>
    </location>
</feature>
<keyword evidence="2" id="KW-0614">Plasmid</keyword>
<proteinExistence type="predicted"/>